<protein>
    <recommendedName>
        <fullName evidence="3">DUF4806 domain-containing protein</fullName>
    </recommendedName>
</protein>
<dbReference type="EMBL" id="VUJU01005904">
    <property type="protein sequence ID" value="KAF0749971.1"/>
    <property type="molecule type" value="Genomic_DNA"/>
</dbReference>
<sequence>MAVVCESLVRCIGRNAQIGKNWRSYMKKSLPLSYRSKKKKTGELMKSLNAHYKSLQDNYFFIDDSVHNYIDNSLSNLSLTSENNIVESNNSPNNNDFIYKDDSLTDNINKTQKHNLNIENVNDMLNINISIDDDFIFDTEKSFSSELDARTTLHTKLIKLSKMQMVDPGKYYHFGIENGINRYFSTFNVIDQSTHELNLVSGIDGLPISKSNSNQFWLISAYLRSKSNVVFPVGLYFGTEKPKDRNDFLKDFVDEAKHLVNNGLVINNSIYKILFDVFYYDTPVKVFILKVKGHNGFFSCTRYEIEGEYKEDRLCFPYCDISKREAKQTHNNYVNQTDIYHHSPYTTISKIVEISGINICNEKLLLLWIKGPLSVHLPSSKIKQLTNLSLSFKFEFPCEFSRKLRSLVEVARWKATEFRSFLLYTGPVILKSIVPDNCLKNFKALNIAMIKLLSPNCRSFVQYSDELLNYFVETFEEIYGRHFVSSNIHGLIHLVDDYKHLNKNITVQSSDNGLLLGPHNDGPLLNGCANSQFSSLIFNSFKIKCKIDADSYFVSKTNEIIKLINIAHSHNTNEVVLIGKQFEIQEIF</sequence>
<comment type="caution">
    <text evidence="1">The sequence shown here is derived from an EMBL/GenBank/DDBJ whole genome shotgun (WGS) entry which is preliminary data.</text>
</comment>
<evidence type="ECO:0008006" key="3">
    <source>
        <dbReference type="Google" id="ProtNLM"/>
    </source>
</evidence>
<dbReference type="OrthoDB" id="10015795at2759"/>
<name>A0A6G0Y6K3_APHCR</name>
<keyword evidence="2" id="KW-1185">Reference proteome</keyword>
<organism evidence="1 2">
    <name type="scientific">Aphis craccivora</name>
    <name type="common">Cowpea aphid</name>
    <dbReference type="NCBI Taxonomy" id="307492"/>
    <lineage>
        <taxon>Eukaryota</taxon>
        <taxon>Metazoa</taxon>
        <taxon>Ecdysozoa</taxon>
        <taxon>Arthropoda</taxon>
        <taxon>Hexapoda</taxon>
        <taxon>Insecta</taxon>
        <taxon>Pterygota</taxon>
        <taxon>Neoptera</taxon>
        <taxon>Paraneoptera</taxon>
        <taxon>Hemiptera</taxon>
        <taxon>Sternorrhyncha</taxon>
        <taxon>Aphidomorpha</taxon>
        <taxon>Aphidoidea</taxon>
        <taxon>Aphididae</taxon>
        <taxon>Aphidini</taxon>
        <taxon>Aphis</taxon>
        <taxon>Aphis</taxon>
    </lineage>
</organism>
<gene>
    <name evidence="1" type="ORF">FWK35_00025027</name>
</gene>
<reference evidence="1 2" key="1">
    <citation type="submission" date="2019-08" db="EMBL/GenBank/DDBJ databases">
        <title>Whole genome of Aphis craccivora.</title>
        <authorList>
            <person name="Voronova N.V."/>
            <person name="Shulinski R.S."/>
            <person name="Bandarenka Y.V."/>
            <person name="Zhorov D.G."/>
            <person name="Warner D."/>
        </authorList>
    </citation>
    <scope>NUCLEOTIDE SEQUENCE [LARGE SCALE GENOMIC DNA]</scope>
    <source>
        <strain evidence="1">180601</strain>
        <tissue evidence="1">Whole Body</tissue>
    </source>
</reference>
<dbReference type="Proteomes" id="UP000478052">
    <property type="component" value="Unassembled WGS sequence"/>
</dbReference>
<accession>A0A6G0Y6K3</accession>
<evidence type="ECO:0000313" key="2">
    <source>
        <dbReference type="Proteomes" id="UP000478052"/>
    </source>
</evidence>
<evidence type="ECO:0000313" key="1">
    <source>
        <dbReference type="EMBL" id="KAF0749971.1"/>
    </source>
</evidence>
<dbReference type="PANTHER" id="PTHR33053">
    <property type="entry name" value="PROTEIN, PUTATIVE-RELATED"/>
    <property type="match status" value="1"/>
</dbReference>
<proteinExistence type="predicted"/>
<dbReference type="PANTHER" id="PTHR33053:SF9">
    <property type="entry name" value="AGAP000105-PA"/>
    <property type="match status" value="1"/>
</dbReference>
<dbReference type="AlphaFoldDB" id="A0A6G0Y6K3"/>